<reference evidence="2 3" key="1">
    <citation type="submission" date="2013-12" db="EMBL/GenBank/DDBJ databases">
        <title>A Varibaculum cambriense genome reconstructed from a premature infant gut community with otherwise low bacterial novelty that shifts toward anaerobic metabolism during the third week of life.</title>
        <authorList>
            <person name="Brown C.T."/>
            <person name="Sharon I."/>
            <person name="Thomas B.C."/>
            <person name="Castelle C.J."/>
            <person name="Morowitz M.J."/>
            <person name="Banfield J.F."/>
        </authorList>
    </citation>
    <scope>NUCLEOTIDE SEQUENCE [LARGE SCALE GENOMIC DNA]</scope>
    <source>
        <strain evidence="3">DORA_12</strain>
    </source>
</reference>
<evidence type="ECO:0000256" key="1">
    <source>
        <dbReference type="SAM" id="MobiDB-lite"/>
    </source>
</evidence>
<organism evidence="2 3">
    <name type="scientific">Actinomyces urogenitalis DORA_12</name>
    <dbReference type="NCBI Taxonomy" id="1403939"/>
    <lineage>
        <taxon>Bacteria</taxon>
        <taxon>Bacillati</taxon>
        <taxon>Actinomycetota</taxon>
        <taxon>Actinomycetes</taxon>
        <taxon>Actinomycetales</taxon>
        <taxon>Actinomycetaceae</taxon>
        <taxon>Actinomyces</taxon>
    </lineage>
</organism>
<dbReference type="EMBL" id="AZLV01000446">
    <property type="protein sequence ID" value="ETJ05773.1"/>
    <property type="molecule type" value="Genomic_DNA"/>
</dbReference>
<sequence length="85" mass="9156">MGKITCLLPFSGVVVPVVYLQRGQARLSHACEGLVGHETTLPPTSPRVRRHRHASRSPDELTGTHRIQRPVTDVVGAAGGQRPGE</sequence>
<evidence type="ECO:0000313" key="3">
    <source>
        <dbReference type="Proteomes" id="UP000018852"/>
    </source>
</evidence>
<name>W1VIF4_9ACTO</name>
<feature type="non-terminal residue" evidence="2">
    <location>
        <position position="85"/>
    </location>
</feature>
<proteinExistence type="predicted"/>
<dbReference type="Proteomes" id="UP000018852">
    <property type="component" value="Unassembled WGS sequence"/>
</dbReference>
<accession>W1VIF4</accession>
<gene>
    <name evidence="2" type="ORF">Q605_AUC00446G0001</name>
</gene>
<dbReference type="AlphaFoldDB" id="W1VIF4"/>
<comment type="caution">
    <text evidence="2">The sequence shown here is derived from an EMBL/GenBank/DDBJ whole genome shotgun (WGS) entry which is preliminary data.</text>
</comment>
<protein>
    <submittedName>
        <fullName evidence="2">Uncharacterized protein</fullName>
    </submittedName>
</protein>
<feature type="region of interest" description="Disordered" evidence="1">
    <location>
        <begin position="38"/>
        <end position="85"/>
    </location>
</feature>
<evidence type="ECO:0000313" key="2">
    <source>
        <dbReference type="EMBL" id="ETJ05773.1"/>
    </source>
</evidence>